<dbReference type="PANTHER" id="PTHR31585:SF0">
    <property type="entry name" value="FOLATE-BIOPTERIN TRANSPORTER 1, CHLOROPLASTIC"/>
    <property type="match status" value="1"/>
</dbReference>
<dbReference type="InterPro" id="IPR011701">
    <property type="entry name" value="MFS"/>
</dbReference>
<evidence type="ECO:0000256" key="5">
    <source>
        <dbReference type="ARBA" id="ARBA00022989"/>
    </source>
</evidence>
<sequence length="439" mass="47292">MLADSGRHGSEGSDRTLLYFGWMTLFIYLATPAGYLVDIQTSYILKNQLHATATQISTFRLVTGIPVYIAFAFGLARDQWNPLGLRDRGFFLIFAPATAAAVILMAFSGFSYAGLVVGMLLAMMSSRFVAAAYQGLIALVGQEKLMSGRLSALGNVISSVPVVAGAFASGYVSDHLAAKEALLLVAMFNLLIAVLALWKPIFVYGHLYEKPQARGTDFVGNVRRLVRHKAVYPAVFICFLWNFAPGSATPLQFYLTNELHASDSVYSYYNGIFAAAFIPTFLLYGFLCKRVSLNKLLWWGTIIAVPQMIPLAFIHSADLALVLAAPIGLMGGVATAAYFDLAIRSCPPGLQGTLMMLVDGVLALSARAGDLLGSWIYNSDATHGFTYCVIATTVVYALILTLIPLTPKALIATRDGESNPEAEAGVLNEIRGSLPDQPG</sequence>
<evidence type="ECO:0008006" key="10">
    <source>
        <dbReference type="Google" id="ProtNLM"/>
    </source>
</evidence>
<feature type="transmembrane region" description="Helical" evidence="7">
    <location>
        <begin position="230"/>
        <end position="248"/>
    </location>
</feature>
<feature type="transmembrane region" description="Helical" evidence="7">
    <location>
        <begin position="296"/>
        <end position="314"/>
    </location>
</feature>
<feature type="transmembrane region" description="Helical" evidence="7">
    <location>
        <begin position="184"/>
        <end position="204"/>
    </location>
</feature>
<dbReference type="Gene3D" id="1.20.1250.20">
    <property type="entry name" value="MFS general substrate transporter like domains"/>
    <property type="match status" value="1"/>
</dbReference>
<dbReference type="EMBL" id="CAJZAI010000008">
    <property type="protein sequence ID" value="CAG9177472.1"/>
    <property type="molecule type" value="Genomic_DNA"/>
</dbReference>
<feature type="transmembrane region" description="Helical" evidence="7">
    <location>
        <begin position="354"/>
        <end position="378"/>
    </location>
</feature>
<dbReference type="InterPro" id="IPR036259">
    <property type="entry name" value="MFS_trans_sf"/>
</dbReference>
<feature type="transmembrane region" description="Helical" evidence="7">
    <location>
        <begin position="320"/>
        <end position="342"/>
    </location>
</feature>
<keyword evidence="3" id="KW-0813">Transport</keyword>
<feature type="transmembrane region" description="Helical" evidence="7">
    <location>
        <begin position="17"/>
        <end position="37"/>
    </location>
</feature>
<keyword evidence="4 7" id="KW-0812">Transmembrane</keyword>
<feature type="transmembrane region" description="Helical" evidence="7">
    <location>
        <begin position="89"/>
        <end position="110"/>
    </location>
</feature>
<dbReference type="SUPFAM" id="SSF103473">
    <property type="entry name" value="MFS general substrate transporter"/>
    <property type="match status" value="1"/>
</dbReference>
<feature type="transmembrane region" description="Helical" evidence="7">
    <location>
        <begin position="57"/>
        <end position="77"/>
    </location>
</feature>
<evidence type="ECO:0000313" key="8">
    <source>
        <dbReference type="EMBL" id="CAG9177472.1"/>
    </source>
</evidence>
<evidence type="ECO:0000256" key="2">
    <source>
        <dbReference type="ARBA" id="ARBA00007015"/>
    </source>
</evidence>
<evidence type="ECO:0000256" key="6">
    <source>
        <dbReference type="ARBA" id="ARBA00023136"/>
    </source>
</evidence>
<evidence type="ECO:0000256" key="7">
    <source>
        <dbReference type="SAM" id="Phobius"/>
    </source>
</evidence>
<comment type="subcellular location">
    <subcellularLocation>
        <location evidence="1">Membrane</location>
        <topology evidence="1">Multi-pass membrane protein</topology>
    </subcellularLocation>
</comment>
<proteinExistence type="inferred from homology"/>
<dbReference type="RefSeq" id="WP_224081079.1">
    <property type="nucleotide sequence ID" value="NZ_CAJZAI010000008.1"/>
</dbReference>
<comment type="similarity">
    <text evidence="2">Belongs to the major facilitator superfamily. Folate-biopterin transporter (TC 2.A.71) family.</text>
</comment>
<dbReference type="InterPro" id="IPR039309">
    <property type="entry name" value="BT1"/>
</dbReference>
<evidence type="ECO:0000313" key="9">
    <source>
        <dbReference type="Proteomes" id="UP000727654"/>
    </source>
</evidence>
<feature type="transmembrane region" description="Helical" evidence="7">
    <location>
        <begin position="116"/>
        <end position="140"/>
    </location>
</feature>
<evidence type="ECO:0000256" key="3">
    <source>
        <dbReference type="ARBA" id="ARBA00022448"/>
    </source>
</evidence>
<keyword evidence="9" id="KW-1185">Reference proteome</keyword>
<gene>
    <name evidence="8" type="ORF">LMG23992_03514</name>
</gene>
<keyword evidence="5 7" id="KW-1133">Transmembrane helix</keyword>
<protein>
    <recommendedName>
        <fullName evidence="10">MFS transporter</fullName>
    </recommendedName>
</protein>
<comment type="caution">
    <text evidence="8">The sequence shown here is derived from an EMBL/GenBank/DDBJ whole genome shotgun (WGS) entry which is preliminary data.</text>
</comment>
<dbReference type="Proteomes" id="UP000727654">
    <property type="component" value="Unassembled WGS sequence"/>
</dbReference>
<feature type="transmembrane region" description="Helical" evidence="7">
    <location>
        <begin position="152"/>
        <end position="172"/>
    </location>
</feature>
<feature type="transmembrane region" description="Helical" evidence="7">
    <location>
        <begin position="268"/>
        <end position="287"/>
    </location>
</feature>
<accession>A0ABM8XBP9</accession>
<dbReference type="PANTHER" id="PTHR31585">
    <property type="entry name" value="FOLATE-BIOPTERIN TRANSPORTER 1, CHLOROPLASTIC"/>
    <property type="match status" value="1"/>
</dbReference>
<feature type="transmembrane region" description="Helical" evidence="7">
    <location>
        <begin position="384"/>
        <end position="405"/>
    </location>
</feature>
<reference evidence="8 9" key="1">
    <citation type="submission" date="2021-08" db="EMBL/GenBank/DDBJ databases">
        <authorList>
            <person name="Peeters C."/>
        </authorList>
    </citation>
    <scope>NUCLEOTIDE SEQUENCE [LARGE SCALE GENOMIC DNA]</scope>
    <source>
        <strain evidence="8 9">LMG 23992</strain>
    </source>
</reference>
<keyword evidence="6 7" id="KW-0472">Membrane</keyword>
<evidence type="ECO:0000256" key="1">
    <source>
        <dbReference type="ARBA" id="ARBA00004141"/>
    </source>
</evidence>
<dbReference type="Pfam" id="PF07690">
    <property type="entry name" value="MFS_1"/>
    <property type="match status" value="1"/>
</dbReference>
<name>A0ABM8XBP9_9BURK</name>
<organism evidence="8 9">
    <name type="scientific">Cupriavidus laharis</name>
    <dbReference type="NCBI Taxonomy" id="151654"/>
    <lineage>
        <taxon>Bacteria</taxon>
        <taxon>Pseudomonadati</taxon>
        <taxon>Pseudomonadota</taxon>
        <taxon>Betaproteobacteria</taxon>
        <taxon>Burkholderiales</taxon>
        <taxon>Burkholderiaceae</taxon>
        <taxon>Cupriavidus</taxon>
    </lineage>
</organism>
<evidence type="ECO:0000256" key="4">
    <source>
        <dbReference type="ARBA" id="ARBA00022692"/>
    </source>
</evidence>